<dbReference type="Gene3D" id="1.20.58.220">
    <property type="entry name" value="Phosphate transport system protein phou homolog 2, domain 2"/>
    <property type="match status" value="1"/>
</dbReference>
<comment type="similarity">
    <text evidence="1">Belongs to the UPF0111 family.</text>
</comment>
<dbReference type="PANTHER" id="PTHR37298">
    <property type="entry name" value="UPF0111 PROTEIN YKAA"/>
    <property type="match status" value="1"/>
</dbReference>
<sequence length="209" mass="24257">MAFRLKPKEEKFFEFLADHAKIARQSAEFMDQAIQNGNNLADVVFEIDKLEKQADKIVDETMHKLHKTFITPLDREDIHILVEKQDDVVDCIKGIVERMHMYNAGPATEGTKELTVVVVKCVKQLDKAVSYLSNIKKNHLKLEARCNRIVALEAEGDELYRREMAKLFRECKDPVEIIKWKEILTHMEEVLDLCEDLAESLKRVVLKYA</sequence>
<organism evidence="2 3">
    <name type="scientific">Anaerospora hongkongensis</name>
    <dbReference type="NCBI Taxonomy" id="244830"/>
    <lineage>
        <taxon>Bacteria</taxon>
        <taxon>Bacillati</taxon>
        <taxon>Bacillota</taxon>
        <taxon>Negativicutes</taxon>
        <taxon>Selenomonadales</taxon>
        <taxon>Sporomusaceae</taxon>
        <taxon>Anaerospora</taxon>
    </lineage>
</organism>
<evidence type="ECO:0008006" key="4">
    <source>
        <dbReference type="Google" id="ProtNLM"/>
    </source>
</evidence>
<dbReference type="Pfam" id="PF01865">
    <property type="entry name" value="PhoU_div"/>
    <property type="match status" value="1"/>
</dbReference>
<protein>
    <recommendedName>
        <fullName evidence="4">Phosphate transport regulator</fullName>
    </recommendedName>
</protein>
<dbReference type="AlphaFoldDB" id="A0A4R1Q7W7"/>
<dbReference type="InterPro" id="IPR018445">
    <property type="entry name" value="Put_Phosphate_transp_reg"/>
</dbReference>
<gene>
    <name evidence="2" type="ORF">EV210_104218</name>
</gene>
<dbReference type="SUPFAM" id="SSF109755">
    <property type="entry name" value="PhoU-like"/>
    <property type="match status" value="1"/>
</dbReference>
<dbReference type="InterPro" id="IPR038078">
    <property type="entry name" value="PhoU-like_sf"/>
</dbReference>
<dbReference type="RefSeq" id="WP_132077954.1">
    <property type="nucleotide sequence ID" value="NZ_DAIMLW010000034.1"/>
</dbReference>
<dbReference type="OrthoDB" id="9797568at2"/>
<accession>A0A4R1Q7W7</accession>
<dbReference type="InterPro" id="IPR052912">
    <property type="entry name" value="UPF0111_domain"/>
</dbReference>
<evidence type="ECO:0000313" key="3">
    <source>
        <dbReference type="Proteomes" id="UP000295063"/>
    </source>
</evidence>
<evidence type="ECO:0000256" key="1">
    <source>
        <dbReference type="ARBA" id="ARBA00008591"/>
    </source>
</evidence>
<evidence type="ECO:0000313" key="2">
    <source>
        <dbReference type="EMBL" id="TCL38249.1"/>
    </source>
</evidence>
<dbReference type="PANTHER" id="PTHR37298:SF1">
    <property type="entry name" value="UPF0111 PROTEIN YKAA"/>
    <property type="match status" value="1"/>
</dbReference>
<proteinExistence type="inferred from homology"/>
<dbReference type="Proteomes" id="UP000295063">
    <property type="component" value="Unassembled WGS sequence"/>
</dbReference>
<keyword evidence="3" id="KW-1185">Reference proteome</keyword>
<reference evidence="2 3" key="1">
    <citation type="submission" date="2019-03" db="EMBL/GenBank/DDBJ databases">
        <title>Genomic Encyclopedia of Type Strains, Phase IV (KMG-IV): sequencing the most valuable type-strain genomes for metagenomic binning, comparative biology and taxonomic classification.</title>
        <authorList>
            <person name="Goeker M."/>
        </authorList>
    </citation>
    <scope>NUCLEOTIDE SEQUENCE [LARGE SCALE GENOMIC DNA]</scope>
    <source>
        <strain evidence="2 3">DSM 15969</strain>
    </source>
</reference>
<dbReference type="EMBL" id="SLUI01000004">
    <property type="protein sequence ID" value="TCL38249.1"/>
    <property type="molecule type" value="Genomic_DNA"/>
</dbReference>
<name>A0A4R1Q7W7_9FIRM</name>
<comment type="caution">
    <text evidence="2">The sequence shown here is derived from an EMBL/GenBank/DDBJ whole genome shotgun (WGS) entry which is preliminary data.</text>
</comment>